<evidence type="ECO:0000313" key="6">
    <source>
        <dbReference type="EMBL" id="AIS53476.1"/>
    </source>
</evidence>
<keyword evidence="7" id="KW-1185">Reference proteome</keyword>
<gene>
    <name evidence="6" type="primary">cmr5</name>
    <name evidence="6" type="ORF">TKV_c23510</name>
</gene>
<reference evidence="7" key="1">
    <citation type="journal article" date="2015" name="Genome Announc.">
        <title>Whole-Genome Sequences of 80 Environmental and Clinical Isolates of Burkholderia pseudomallei.</title>
        <authorList>
            <person name="Johnson S.L."/>
            <person name="Baker A.L."/>
            <person name="Chain P.S."/>
            <person name="Currie B.J."/>
            <person name="Daligault H.E."/>
            <person name="Davenport K.W."/>
            <person name="Davis C.B."/>
            <person name="Inglis T.J."/>
            <person name="Kaestli M."/>
            <person name="Koren S."/>
            <person name="Mayo M."/>
            <person name="Merritt A.J."/>
            <person name="Price E.P."/>
            <person name="Sarovich D.S."/>
            <person name="Warner J."/>
            <person name="Rosovitz M.J."/>
        </authorList>
    </citation>
    <scope>NUCLEOTIDE SEQUENCE [LARGE SCALE GENOMIC DNA]</scope>
    <source>
        <strain evidence="7">DSM 2030</strain>
    </source>
</reference>
<dbReference type="NCBIfam" id="TIGR01881">
    <property type="entry name" value="cas_Cmr5"/>
    <property type="match status" value="1"/>
</dbReference>
<dbReference type="CDD" id="cd09654">
    <property type="entry name" value="Cmr5_III-B"/>
    <property type="match status" value="1"/>
</dbReference>
<dbReference type="InterPro" id="IPR023101">
    <property type="entry name" value="AF1862-like_dom_sf"/>
</dbReference>
<evidence type="ECO:0000256" key="1">
    <source>
        <dbReference type="ARBA" id="ARBA00004496"/>
    </source>
</evidence>
<proteinExistence type="inferred from homology"/>
<accession>A0A097AUK1</accession>
<dbReference type="GO" id="GO:0051607">
    <property type="term" value="P:defense response to virus"/>
    <property type="evidence" value="ECO:0007669"/>
    <property type="project" value="UniProtKB-KW"/>
</dbReference>
<dbReference type="Gene3D" id="1.10.520.30">
    <property type="entry name" value="AF1862-like domain"/>
    <property type="match status" value="1"/>
</dbReference>
<dbReference type="SUPFAM" id="SSF158568">
    <property type="entry name" value="AF1862-like"/>
    <property type="match status" value="1"/>
</dbReference>
<protein>
    <recommendedName>
        <fullName evidence="5">CRISPR type III-B/RAMP module-associated protein Cmr5</fullName>
    </recommendedName>
</protein>
<dbReference type="EMBL" id="CP009170">
    <property type="protein sequence ID" value="AIS53476.1"/>
    <property type="molecule type" value="Genomic_DNA"/>
</dbReference>
<keyword evidence="3" id="KW-0963">Cytoplasm</keyword>
<keyword evidence="4" id="KW-0051">Antiviral defense</keyword>
<dbReference type="KEGG" id="tki:TKV_c23510"/>
<dbReference type="AlphaFoldDB" id="A0A097AUK1"/>
<evidence type="ECO:0000256" key="5">
    <source>
        <dbReference type="ARBA" id="ARBA00030001"/>
    </source>
</evidence>
<evidence type="ECO:0000256" key="4">
    <source>
        <dbReference type="ARBA" id="ARBA00023118"/>
    </source>
</evidence>
<comment type="similarity">
    <text evidence="2">Belongs to the CRISPR system Cmr5 family.</text>
</comment>
<dbReference type="InterPro" id="IPR010160">
    <property type="entry name" value="CRISPR-assoc_prot_Cmr5"/>
</dbReference>
<dbReference type="eggNOG" id="COG3337">
    <property type="taxonomic scope" value="Bacteria"/>
</dbReference>
<dbReference type="RefSeq" id="WP_049686040.1">
    <property type="nucleotide sequence ID" value="NZ_CP009170.1"/>
</dbReference>
<organism evidence="6 7">
    <name type="scientific">Thermoanaerobacter kivui</name>
    <name type="common">Acetogenium kivui</name>
    <dbReference type="NCBI Taxonomy" id="2325"/>
    <lineage>
        <taxon>Bacteria</taxon>
        <taxon>Bacillati</taxon>
        <taxon>Bacillota</taxon>
        <taxon>Clostridia</taxon>
        <taxon>Thermoanaerobacterales</taxon>
        <taxon>Thermoanaerobacteraceae</taxon>
        <taxon>Thermoanaerobacter</taxon>
    </lineage>
</organism>
<dbReference type="HOGENOM" id="CLU_120836_0_0_9"/>
<dbReference type="Proteomes" id="UP000029669">
    <property type="component" value="Chromosome"/>
</dbReference>
<dbReference type="GO" id="GO:0005737">
    <property type="term" value="C:cytoplasm"/>
    <property type="evidence" value="ECO:0007669"/>
    <property type="project" value="UniProtKB-SubCell"/>
</dbReference>
<evidence type="ECO:0000256" key="3">
    <source>
        <dbReference type="ARBA" id="ARBA00022490"/>
    </source>
</evidence>
<name>A0A097AUK1_THEKI</name>
<evidence type="ECO:0000313" key="7">
    <source>
        <dbReference type="Proteomes" id="UP000029669"/>
    </source>
</evidence>
<dbReference type="STRING" id="2325.TKV_c23510"/>
<dbReference type="Pfam" id="PF09701">
    <property type="entry name" value="Cas_Cmr5"/>
    <property type="match status" value="1"/>
</dbReference>
<dbReference type="OrthoDB" id="1716617at2"/>
<comment type="subcellular location">
    <subcellularLocation>
        <location evidence="1">Cytoplasm</location>
    </subcellularLocation>
</comment>
<sequence length="135" mass="15822">MVEGLKVKTLEQERANFCLEEVKNLPKEKDKRDKYKANARRLPAFIVSNGLISTLAFYKSKEETKPVYYTLNKWLQKRGYIPRDKDALEEFVNKDFQILRLATTEILALANWLKRTVEIEIKEEKANSLGEREGQ</sequence>
<evidence type="ECO:0000256" key="2">
    <source>
        <dbReference type="ARBA" id="ARBA00006161"/>
    </source>
</evidence>